<sequence>MSQFKDKSILKSNEVPEEVFTCISGSTDTNREMKTVISKKKNEEKSLVKTKNKVNRTRLFLNYHVKELPIMDHSIAERNSEMMKTVMRYKTSYREVTRFLIGSWLLFAEKLTPPFNMKAIIIIETDQELVDVADFEGIEILLGNNIQSCLDSFYMRFYKEDLILYNTANELLLLIDNFKIPKYFAKLDMNQVRLKKMIEKKYMSLIKAGKL</sequence>
<reference evidence="1" key="1">
    <citation type="submission" date="2018-05" db="EMBL/GenBank/DDBJ databases">
        <title>Characterizing the pathogens involved in the Lettuce Big Vein Disease (LBVD) in Israel.</title>
        <authorList>
            <person name="Luria N."/>
            <person name="Sela N."/>
            <person name="Opatovsky I."/>
            <person name="Dombrovsky A."/>
        </authorList>
    </citation>
    <scope>NUCLEOTIDE SEQUENCE</scope>
    <source>
        <strain evidence="1">MLBVV-IL</strain>
    </source>
</reference>
<protein>
    <submittedName>
        <fullName evidence="1">25 kDa protein</fullName>
    </submittedName>
</protein>
<organism evidence="1">
    <name type="scientific">Mirafiori lettuce big-vein virus</name>
    <dbReference type="NCBI Taxonomy" id="200255"/>
    <lineage>
        <taxon>Viruses</taxon>
        <taxon>Riboviria</taxon>
        <taxon>Orthornavirae</taxon>
        <taxon>Negarnaviricota</taxon>
        <taxon>Haploviricotina</taxon>
        <taxon>Milneviricetes</taxon>
        <taxon>Naedrevirales</taxon>
        <taxon>Aspiviridae</taxon>
        <taxon>Ophiovirus</taxon>
        <taxon>Ophiovirus mirafioriense</taxon>
    </lineage>
</organism>
<proteinExistence type="predicted"/>
<dbReference type="EMBL" id="MH356746">
    <property type="protein sequence ID" value="QAX26200.1"/>
    <property type="molecule type" value="Genomic_RNA"/>
</dbReference>
<name>A0A481PFE0_9VIRU</name>
<accession>A0A481PFE0</accession>
<evidence type="ECO:0000313" key="1">
    <source>
        <dbReference type="EMBL" id="QAX26200.1"/>
    </source>
</evidence>